<dbReference type="SUPFAM" id="SSF81606">
    <property type="entry name" value="PP2C-like"/>
    <property type="match status" value="1"/>
</dbReference>
<evidence type="ECO:0000259" key="1">
    <source>
        <dbReference type="Pfam" id="PF13672"/>
    </source>
</evidence>
<dbReference type="EMBL" id="CP048113">
    <property type="protein sequence ID" value="QHS62074.1"/>
    <property type="molecule type" value="Genomic_DNA"/>
</dbReference>
<feature type="domain" description="PPM-type phosphatase" evidence="1">
    <location>
        <begin position="199"/>
        <end position="433"/>
    </location>
</feature>
<dbReference type="Proteomes" id="UP000476411">
    <property type="component" value="Chromosome"/>
</dbReference>
<name>A0A6B9ZKZ2_9BACT</name>
<organism evidence="2 3">
    <name type="scientific">Chitinophaga agri</name>
    <dbReference type="NCBI Taxonomy" id="2703787"/>
    <lineage>
        <taxon>Bacteria</taxon>
        <taxon>Pseudomonadati</taxon>
        <taxon>Bacteroidota</taxon>
        <taxon>Chitinophagia</taxon>
        <taxon>Chitinophagales</taxon>
        <taxon>Chitinophagaceae</taxon>
        <taxon>Chitinophaga</taxon>
    </lineage>
</organism>
<accession>A0A6B9ZKZ2</accession>
<keyword evidence="3" id="KW-1185">Reference proteome</keyword>
<sequence length="475" mass="52815">MAAMYETGTVHSFLELLLKHKCGAIKESQQALLDQFKQDATILEAVQVILKSQNDIVESWKERSMIDDILQKQIVLPNGRVNKAYSFIFDPAAPGLQEMGDFEWSIPAELGLSFDETANTISGTPQQQGEFILTLLFRLKHHPADKPFTEKKVFLVVNPDPKSLWQNLPSDKQDRYWQPDHAFVNVPFGNRQLVIASKRGRSHAHEGKFRDDSFGCDFNAEKGWGIIAVADGAGSAKYSRKGSDIACKAAVASFRELLTGDRMAVLEETIAAYLGDPNEENQKKVSVQFIEQLGKIAFTAQGKIKQEAQDNGADIKDYATTLIFALVKQYPAGYVISSFWVGDGGIGIYQDATGEAFVMGVPDSGEFAGQTRFLTMSDIFANGAYVNRIRFKVVADFTALILMTDGITDPKFQTDGNLQKNEVWRQLWQDLNGANEDSADVKFAAAPAEVSERLLSWLDFWSPGNHDDRTIAILY</sequence>
<dbReference type="InterPro" id="IPR036457">
    <property type="entry name" value="PPM-type-like_dom_sf"/>
</dbReference>
<dbReference type="InterPro" id="IPR001932">
    <property type="entry name" value="PPM-type_phosphatase-like_dom"/>
</dbReference>
<dbReference type="AlphaFoldDB" id="A0A6B9ZKZ2"/>
<reference evidence="2 3" key="1">
    <citation type="submission" date="2020-01" db="EMBL/GenBank/DDBJ databases">
        <title>Complete genome sequence of Chitinophaga sp. H33E-04 isolated from quinoa roots.</title>
        <authorList>
            <person name="Weon H.-Y."/>
            <person name="Lee S.A."/>
        </authorList>
    </citation>
    <scope>NUCLEOTIDE SEQUENCE [LARGE SCALE GENOMIC DNA]</scope>
    <source>
        <strain evidence="2 3">H33E-04</strain>
    </source>
</reference>
<dbReference type="Gene3D" id="3.60.40.10">
    <property type="entry name" value="PPM-type phosphatase domain"/>
    <property type="match status" value="1"/>
</dbReference>
<evidence type="ECO:0000313" key="3">
    <source>
        <dbReference type="Proteomes" id="UP000476411"/>
    </source>
</evidence>
<gene>
    <name evidence="2" type="ORF">GWR21_21440</name>
</gene>
<proteinExistence type="predicted"/>
<dbReference type="RefSeq" id="WP_162333729.1">
    <property type="nucleotide sequence ID" value="NZ_CP048113.1"/>
</dbReference>
<protein>
    <submittedName>
        <fullName evidence="2">Protein phosphatase 2C domain-containing protein</fullName>
    </submittedName>
</protein>
<dbReference type="KEGG" id="chih:GWR21_21440"/>
<dbReference type="Pfam" id="PF13672">
    <property type="entry name" value="PP2C_2"/>
    <property type="match status" value="1"/>
</dbReference>
<evidence type="ECO:0000313" key="2">
    <source>
        <dbReference type="EMBL" id="QHS62074.1"/>
    </source>
</evidence>